<dbReference type="Gene3D" id="3.40.630.10">
    <property type="entry name" value="Zn peptidases"/>
    <property type="match status" value="1"/>
</dbReference>
<dbReference type="EMBL" id="JAFMPY010000003">
    <property type="protein sequence ID" value="MBO0902659.1"/>
    <property type="molecule type" value="Genomic_DNA"/>
</dbReference>
<evidence type="ECO:0000256" key="2">
    <source>
        <dbReference type="ARBA" id="ARBA00022438"/>
    </source>
</evidence>
<keyword evidence="2 7" id="KW-0031">Aminopeptidase</keyword>
<comment type="similarity">
    <text evidence="1">Belongs to the peptidase M17 family.</text>
</comment>
<feature type="domain" description="Cytosol aminopeptidase" evidence="6">
    <location>
        <begin position="315"/>
        <end position="322"/>
    </location>
</feature>
<dbReference type="PRINTS" id="PR00481">
    <property type="entry name" value="LAMNOPPTDASE"/>
</dbReference>
<dbReference type="Pfam" id="PF21337">
    <property type="entry name" value="Peptidase_M17_N_1"/>
    <property type="match status" value="1"/>
</dbReference>
<proteinExistence type="inferred from homology"/>
<dbReference type="InterPro" id="IPR043472">
    <property type="entry name" value="Macro_dom-like"/>
</dbReference>
<keyword evidence="3" id="KW-0645">Protease</keyword>
<protein>
    <submittedName>
        <fullName evidence="7">Leucyl aminopeptidase family protein</fullName>
    </submittedName>
</protein>
<dbReference type="PANTHER" id="PTHR11963:SF20">
    <property type="entry name" value="PEPTIDASE B"/>
    <property type="match status" value="1"/>
</dbReference>
<name>A0ABS3IZ15_9HYPH</name>
<keyword evidence="5" id="KW-0464">Manganese</keyword>
<evidence type="ECO:0000313" key="8">
    <source>
        <dbReference type="Proteomes" id="UP000664288"/>
    </source>
</evidence>
<dbReference type="Pfam" id="PF00883">
    <property type="entry name" value="Peptidase_M17"/>
    <property type="match status" value="1"/>
</dbReference>
<dbReference type="RefSeq" id="WP_207349301.1">
    <property type="nucleotide sequence ID" value="NZ_JAFMPY010000003.1"/>
</dbReference>
<keyword evidence="8" id="KW-1185">Reference proteome</keyword>
<reference evidence="7 8" key="1">
    <citation type="submission" date="2021-03" db="EMBL/GenBank/DDBJ databases">
        <title>Whole genome sequence of Jiella sp. MQZ13P-4.</title>
        <authorList>
            <person name="Tuo L."/>
        </authorList>
    </citation>
    <scope>NUCLEOTIDE SEQUENCE [LARGE SCALE GENOMIC DNA]</scope>
    <source>
        <strain evidence="7 8">MQZ13P-4</strain>
    </source>
</reference>
<dbReference type="PROSITE" id="PS00631">
    <property type="entry name" value="CYTOSOL_AP"/>
    <property type="match status" value="1"/>
</dbReference>
<dbReference type="Proteomes" id="UP000664288">
    <property type="component" value="Unassembled WGS sequence"/>
</dbReference>
<evidence type="ECO:0000256" key="5">
    <source>
        <dbReference type="ARBA" id="ARBA00023211"/>
    </source>
</evidence>
<dbReference type="GO" id="GO:0004177">
    <property type="term" value="F:aminopeptidase activity"/>
    <property type="evidence" value="ECO:0007669"/>
    <property type="project" value="UniProtKB-KW"/>
</dbReference>
<comment type="caution">
    <text evidence="7">The sequence shown here is derived from an EMBL/GenBank/DDBJ whole genome shotgun (WGS) entry which is preliminary data.</text>
</comment>
<evidence type="ECO:0000259" key="6">
    <source>
        <dbReference type="PROSITE" id="PS00631"/>
    </source>
</evidence>
<sequence>MPITLSSTPGAASRPVRTVFSGEVETLPDGERQWARTMRFGGEAGAVLVVPGAKGEAQSAVLGLGRPAKGEWAAGATALAFGALAGKLPGGAWHVETDERAGDPTLRALAMLLGGYRFSRYKGGDSAAAADAPGEVFAGDGADVAEARRLAEAVFLARDLINTPTNDLGPAELEAAARSLASEFGAAFSVTTGDELLAQNFPMIHAVGRASASAPRLIDFSWGRADAPKVTLVGKGVCFDTGGLDIKPSSGMLLMKKDMGGAANVLGLARLVMASGLAVRLRVLIPAVENSIGGAAFRPGDVLTSRKGRTVEIGNTDAEGRLVLADALDLADSEEPEIIVDMATLTGAARVALGPEVPPFYTADKGFAAALGDSAARVADPVWQLPLWQPYAENLASKIADVNNVTSDGFAGSITAALFLEGFVEKARIWAHFDIYGWRPKAAPIGPVGGEAQAIRALYDVLKKRYGAR</sequence>
<dbReference type="CDD" id="cd00433">
    <property type="entry name" value="Peptidase_M17"/>
    <property type="match status" value="1"/>
</dbReference>
<gene>
    <name evidence="7" type="ORF">J1C47_03330</name>
</gene>
<evidence type="ECO:0000256" key="1">
    <source>
        <dbReference type="ARBA" id="ARBA00009528"/>
    </source>
</evidence>
<accession>A0ABS3IZ15</accession>
<organism evidence="7 8">
    <name type="scientific">Jiella sonneratiae</name>
    <dbReference type="NCBI Taxonomy" id="2816856"/>
    <lineage>
        <taxon>Bacteria</taxon>
        <taxon>Pseudomonadati</taxon>
        <taxon>Pseudomonadota</taxon>
        <taxon>Alphaproteobacteria</taxon>
        <taxon>Hyphomicrobiales</taxon>
        <taxon>Aurantimonadaceae</taxon>
        <taxon>Jiella</taxon>
    </lineage>
</organism>
<dbReference type="InterPro" id="IPR048816">
    <property type="entry name" value="Peptidase_M17_N_1"/>
</dbReference>
<dbReference type="InterPro" id="IPR000819">
    <property type="entry name" value="Peptidase_M17_C"/>
</dbReference>
<dbReference type="SUPFAM" id="SSF53187">
    <property type="entry name" value="Zn-dependent exopeptidases"/>
    <property type="match status" value="1"/>
</dbReference>
<dbReference type="Gene3D" id="3.40.220.10">
    <property type="entry name" value="Leucine Aminopeptidase, subunit E, domain 1"/>
    <property type="match status" value="1"/>
</dbReference>
<evidence type="ECO:0000256" key="3">
    <source>
        <dbReference type="ARBA" id="ARBA00022670"/>
    </source>
</evidence>
<dbReference type="InterPro" id="IPR011356">
    <property type="entry name" value="Leucine_aapep/pepB"/>
</dbReference>
<keyword evidence="4" id="KW-0378">Hydrolase</keyword>
<dbReference type="PANTHER" id="PTHR11963">
    <property type="entry name" value="LEUCINE AMINOPEPTIDASE-RELATED"/>
    <property type="match status" value="1"/>
</dbReference>
<evidence type="ECO:0000256" key="4">
    <source>
        <dbReference type="ARBA" id="ARBA00022801"/>
    </source>
</evidence>
<evidence type="ECO:0000313" key="7">
    <source>
        <dbReference type="EMBL" id="MBO0902659.1"/>
    </source>
</evidence>